<accession>U5ERX3</accession>
<evidence type="ECO:0000256" key="5">
    <source>
        <dbReference type="ARBA" id="ARBA00022927"/>
    </source>
</evidence>
<evidence type="ECO:0000256" key="6">
    <source>
        <dbReference type="ARBA" id="ARBA00023010"/>
    </source>
</evidence>
<comment type="subcellular location">
    <subcellularLocation>
        <location evidence="1">Mitochondrion inner membrane</location>
        <topology evidence="1">Peripheral membrane protein</topology>
        <orientation evidence="1">Matrix side</orientation>
    </subcellularLocation>
</comment>
<dbReference type="FunFam" id="1.10.287.110:FF:000006">
    <property type="entry name" value="Import inner membrane translocase subunit TIM16"/>
    <property type="match status" value="1"/>
</dbReference>
<keyword evidence="6" id="KW-0811">Translocation</keyword>
<dbReference type="PANTHER" id="PTHR12388">
    <property type="entry name" value="MITOCHONDRIA ASSOCIATED GRANULOCYTE MACROPHAGE CSF SIGNALING MOLECULE"/>
    <property type="match status" value="1"/>
</dbReference>
<dbReference type="GO" id="GO:0030150">
    <property type="term" value="P:protein import into mitochondrial matrix"/>
    <property type="evidence" value="ECO:0007669"/>
    <property type="project" value="InterPro"/>
</dbReference>
<protein>
    <submittedName>
        <fullName evidence="10">Putative black pearl</fullName>
    </submittedName>
</protein>
<organism evidence="10">
    <name type="scientific">Corethrella appendiculata</name>
    <dbReference type="NCBI Taxonomy" id="1370023"/>
    <lineage>
        <taxon>Eukaryota</taxon>
        <taxon>Metazoa</taxon>
        <taxon>Ecdysozoa</taxon>
        <taxon>Arthropoda</taxon>
        <taxon>Hexapoda</taxon>
        <taxon>Insecta</taxon>
        <taxon>Pterygota</taxon>
        <taxon>Neoptera</taxon>
        <taxon>Endopterygota</taxon>
        <taxon>Diptera</taxon>
        <taxon>Nematocera</taxon>
        <taxon>Culicoidea</taxon>
        <taxon>Chaoboridae</taxon>
        <taxon>Corethrella</taxon>
    </lineage>
</organism>
<feature type="region of interest" description="Disordered" evidence="9">
    <location>
        <begin position="109"/>
        <end position="130"/>
    </location>
</feature>
<keyword evidence="4" id="KW-0999">Mitochondrion inner membrane</keyword>
<evidence type="ECO:0000256" key="2">
    <source>
        <dbReference type="ARBA" id="ARBA00008817"/>
    </source>
</evidence>
<dbReference type="AlphaFoldDB" id="U5ERX3"/>
<dbReference type="Pfam" id="PF03656">
    <property type="entry name" value="Pam16"/>
    <property type="match status" value="1"/>
</dbReference>
<dbReference type="InterPro" id="IPR036869">
    <property type="entry name" value="J_dom_sf"/>
</dbReference>
<evidence type="ECO:0000256" key="1">
    <source>
        <dbReference type="ARBA" id="ARBA00004443"/>
    </source>
</evidence>
<dbReference type="InterPro" id="IPR005341">
    <property type="entry name" value="Tim16"/>
</dbReference>
<name>U5ERX3_9DIPT</name>
<keyword evidence="7" id="KW-0496">Mitochondrion</keyword>
<dbReference type="Gene3D" id="1.10.287.110">
    <property type="entry name" value="DnaJ domain"/>
    <property type="match status" value="1"/>
</dbReference>
<feature type="compositionally biased region" description="Low complexity" evidence="9">
    <location>
        <begin position="44"/>
        <end position="55"/>
    </location>
</feature>
<dbReference type="EMBL" id="GANO01002632">
    <property type="protein sequence ID" value="JAB57239.1"/>
    <property type="molecule type" value="mRNA"/>
</dbReference>
<dbReference type="PANTHER" id="PTHR12388:SF0">
    <property type="entry name" value="MITOCHONDRIAL IMPORT INNER MEMBRANE TRANSLOCASE SUBUNIT TIM16"/>
    <property type="match status" value="1"/>
</dbReference>
<evidence type="ECO:0000313" key="10">
    <source>
        <dbReference type="EMBL" id="JAB57239.1"/>
    </source>
</evidence>
<keyword evidence="8" id="KW-0472">Membrane</keyword>
<comment type="similarity">
    <text evidence="2">Belongs to the TIM16/PAM16 family.</text>
</comment>
<evidence type="ECO:0000256" key="4">
    <source>
        <dbReference type="ARBA" id="ARBA00022792"/>
    </source>
</evidence>
<evidence type="ECO:0000256" key="3">
    <source>
        <dbReference type="ARBA" id="ARBA00022448"/>
    </source>
</evidence>
<proteinExistence type="evidence at transcript level"/>
<sequence length="130" mass="14387">MAKYLAQIIVIGGQILGRAFARALRQEINASQEAAKRAGGGQQGNNRAASNARAGMTLEEAQQILNISKLDPEEIQKNYEHLFNVNEKSKGGSFYLQSKVFRAKERIDQELKENFKPPPTEGNREAGKSL</sequence>
<keyword evidence="5" id="KW-0653">Protein transport</keyword>
<reference evidence="10" key="1">
    <citation type="journal article" date="2014" name="Insect Biochem. Mol. Biol.">
        <title>An insight into the sialome of the frog biting fly, Corethrella appendiculata.</title>
        <authorList>
            <person name="Ribeiro J.M.C."/>
            <person name="Chagas A.C."/>
            <person name="Pham V.M."/>
            <person name="Lounibos L.P."/>
            <person name="Calvo E."/>
        </authorList>
    </citation>
    <scope>NUCLEOTIDE SEQUENCE</scope>
    <source>
        <tissue evidence="10">Salivary glands</tissue>
    </source>
</reference>
<evidence type="ECO:0000256" key="9">
    <source>
        <dbReference type="SAM" id="MobiDB-lite"/>
    </source>
</evidence>
<dbReference type="GO" id="GO:0005744">
    <property type="term" value="C:TIM23 mitochondrial import inner membrane translocase complex"/>
    <property type="evidence" value="ECO:0007669"/>
    <property type="project" value="InterPro"/>
</dbReference>
<evidence type="ECO:0000256" key="7">
    <source>
        <dbReference type="ARBA" id="ARBA00023128"/>
    </source>
</evidence>
<keyword evidence="3" id="KW-0813">Transport</keyword>
<feature type="region of interest" description="Disordered" evidence="9">
    <location>
        <begin position="31"/>
        <end position="55"/>
    </location>
</feature>
<evidence type="ECO:0000256" key="8">
    <source>
        <dbReference type="ARBA" id="ARBA00023136"/>
    </source>
</evidence>